<gene>
    <name evidence="2" type="ORF">GXW79_07270</name>
</gene>
<dbReference type="Pfam" id="PF04577">
    <property type="entry name" value="Glyco_transf_61"/>
    <property type="match status" value="1"/>
</dbReference>
<dbReference type="InterPro" id="IPR049625">
    <property type="entry name" value="Glyco_transf_61_cat"/>
</dbReference>
<sequence>MSAPPSRIVSLALGRTAIGAHEVERLAPDTLLTMLRPGTEQRPPLWVNREDESFEALRVDQTLRPSAIALLEDVTIHPGRYLIAGDAYVLESLNNSILDGAMDLSAETLPSEALLDSHRAEALEQPRALPDAERTYAWVSSFWWRNFGHWHIETLSALSMIEMAGLAVTPLFPPLAPWQRTCLLLAGWGPKRYVELPDLDPVRVSRLIYPSPAWLFQGKTLDLFGIPPQLGGWVRRIASSVAARAPGRVLPRRFFIRRSAGAAINRPLDNEAEVEAVFSARGYTPIAPETMGYEDQVRLFSGAERIAGAAGAAFALLPFVAPGTHVVQLGHREGWSYAWHGWSSCFTAPRHFAYHEHPDRIAMQQGPGWKDVDHWSIDVPRMQRVLARLDAVWG</sequence>
<protein>
    <submittedName>
        <fullName evidence="2">Glycosyltransferase family 61 protein</fullName>
    </submittedName>
</protein>
<evidence type="ECO:0000313" key="2">
    <source>
        <dbReference type="EMBL" id="MBR0654874.1"/>
    </source>
</evidence>
<comment type="caution">
    <text evidence="2">The sequence shown here is derived from an EMBL/GenBank/DDBJ whole genome shotgun (WGS) entry which is preliminary data.</text>
</comment>
<reference evidence="2" key="2">
    <citation type="journal article" date="2021" name="Syst. Appl. Microbiol.">
        <title>Roseomonas hellenica sp. nov., isolated from roots of wild-growing Alkanna tinctoria.</title>
        <authorList>
            <person name="Rat A."/>
            <person name="Naranjo H.D."/>
            <person name="Lebbe L."/>
            <person name="Cnockaert M."/>
            <person name="Krigas N."/>
            <person name="Grigoriadou K."/>
            <person name="Maloupa E."/>
            <person name="Willems A."/>
        </authorList>
    </citation>
    <scope>NUCLEOTIDE SEQUENCE</scope>
    <source>
        <strain evidence="2">LMG 28251</strain>
    </source>
</reference>
<proteinExistence type="predicted"/>
<accession>A0AAF1JW34</accession>
<evidence type="ECO:0000259" key="1">
    <source>
        <dbReference type="Pfam" id="PF04577"/>
    </source>
</evidence>
<keyword evidence="3" id="KW-1185">Reference proteome</keyword>
<dbReference type="AlphaFoldDB" id="A0AAF1JW34"/>
<evidence type="ECO:0000313" key="3">
    <source>
        <dbReference type="Proteomes" id="UP001196068"/>
    </source>
</evidence>
<dbReference type="Proteomes" id="UP001196068">
    <property type="component" value="Unassembled WGS sequence"/>
</dbReference>
<dbReference type="GO" id="GO:0016757">
    <property type="term" value="F:glycosyltransferase activity"/>
    <property type="evidence" value="ECO:0007669"/>
    <property type="project" value="InterPro"/>
</dbReference>
<reference evidence="2" key="1">
    <citation type="submission" date="2020-01" db="EMBL/GenBank/DDBJ databases">
        <authorList>
            <person name="Rat A."/>
        </authorList>
    </citation>
    <scope>NUCLEOTIDE SEQUENCE</scope>
    <source>
        <strain evidence="2">LMG 28251</strain>
    </source>
</reference>
<name>A0AAF1JW34_9PROT</name>
<feature type="domain" description="Glycosyltransferase 61 catalytic" evidence="1">
    <location>
        <begin position="147"/>
        <end position="327"/>
    </location>
</feature>
<dbReference type="RefSeq" id="WP_211873692.1">
    <property type="nucleotide sequence ID" value="NZ_JAAEDH010000006.1"/>
</dbReference>
<organism evidence="2 3">
    <name type="scientific">Plastoroseomonas arctica</name>
    <dbReference type="NCBI Taxonomy" id="1509237"/>
    <lineage>
        <taxon>Bacteria</taxon>
        <taxon>Pseudomonadati</taxon>
        <taxon>Pseudomonadota</taxon>
        <taxon>Alphaproteobacteria</taxon>
        <taxon>Acetobacterales</taxon>
        <taxon>Acetobacteraceae</taxon>
        <taxon>Plastoroseomonas</taxon>
    </lineage>
</organism>
<dbReference type="EMBL" id="JAAEDH010000006">
    <property type="protein sequence ID" value="MBR0654874.1"/>
    <property type="molecule type" value="Genomic_DNA"/>
</dbReference>